<evidence type="ECO:0000313" key="3">
    <source>
        <dbReference type="Proteomes" id="UP001524944"/>
    </source>
</evidence>
<comment type="caution">
    <text evidence="2">The sequence shown here is derived from an EMBL/GenBank/DDBJ whole genome shotgun (WGS) entry which is preliminary data.</text>
</comment>
<dbReference type="RefSeq" id="WP_257913286.1">
    <property type="nucleotide sequence ID" value="NZ_JANPWE010000004.1"/>
</dbReference>
<reference evidence="2 3" key="1">
    <citation type="submission" date="2022-08" db="EMBL/GenBank/DDBJ databases">
        <title>Proteogenomics of the novel Dehalobacterium formicoaceticum strain EZ94 highlights a key role of methyltransferases during anaerobic dichloromethane degradation.</title>
        <authorList>
            <person name="Wasmund K."/>
        </authorList>
    </citation>
    <scope>NUCLEOTIDE SEQUENCE [LARGE SCALE GENOMIC DNA]</scope>
    <source>
        <strain evidence="2 3">EZ94</strain>
    </source>
</reference>
<accession>A0ABT1Y729</accession>
<dbReference type="Pfam" id="PF20248">
    <property type="entry name" value="DUF6603"/>
    <property type="match status" value="1"/>
</dbReference>
<evidence type="ECO:0000313" key="2">
    <source>
        <dbReference type="EMBL" id="MCR6545709.1"/>
    </source>
</evidence>
<sequence length="943" mass="102889">MNNQPPSLQDRESGSPLSFALHTDVTIGDEEFKAAFINTEAGTLLKAAWINRGHEFSFQALADHFGLEIPFFLDWKLTLSSAELGYLLQRGGLTFKLTLADYKSLTLSSEKKEHARTYNLALDIGSFFSLRDLPIMGKMVPADGDGIGIDVFGVTYLEDGTLSFTMKGKLIINNSATLLPLKFDKKPTPKNQYLSGVESKSLIVKNPSSSAEKSAENTSEPEGDIHWLEVNKSFRMLHLSKLGFSLKDSHVTVYVDAGFAISLLSMEFFGLYLSIPLPHHGSFGFGLQGLAVTVYKPPFSIAGGLYKSPGETLYNGEISLKLSNFSLTALGSYGEMAGGEASFFLYVMLSYPLGGPPCFFVTGLAAGFGINRKVVLPELSQVSSFPFVAAATGRGGGLSPGTKPAQALDKLSTWLKPSVGDYFITAGVAFTSFGLFRSFALLTVEFGQQLQISLLGQSTVSMPPNMTPDKNPIAYAQLAFRAVFNPGEGFIEVIAALTSESYLLDKKCRLTGGIAFCAWFKGEYAGDFVVTLGGCHHPLFHNKHYPVLDKVGINWEISKNLTMKGAGYFAVTPACMMAGANLDITYSSGNLKAWLRAEMSLILQWKPFFYDLFIGVSLGASYTLKVWFVHKTFKLEIGASLHLWGPPFSGTVHINWYIISFTISFGGQASQPPALDWEEFDKTFLPQEQAVQRGLTASADRKLCHVQIADGIIRELKEQNIFLVSAERLSIRTHSDLPGTDLYFNGQSHDTYSGRLGVVPMNINNYTGTHKVSIQGVTGDIPDNKVFFAETVRENLSAALWNPSVPDLNADLLRDVPTGLAVKLHAPEPDHILPPKDSGQEAYDIDTLAQHEKVFSADFSWGRETRPQEAGQGGREPFAIMRQTMPLNKTRDAYLTSLAREFGTLGSTAIGALGERPEDYFLAAPALGTLGAQPNDITGCRRG</sequence>
<protein>
    <recommendedName>
        <fullName evidence="1">DUF6603 domain-containing protein</fullName>
    </recommendedName>
</protein>
<name>A0ABT1Y729_9FIRM</name>
<dbReference type="Proteomes" id="UP001524944">
    <property type="component" value="Unassembled WGS sequence"/>
</dbReference>
<evidence type="ECO:0000259" key="1">
    <source>
        <dbReference type="Pfam" id="PF20248"/>
    </source>
</evidence>
<gene>
    <name evidence="2" type="ORF">NVS47_09340</name>
</gene>
<organism evidence="2 3">
    <name type="scientific">Dehalobacterium formicoaceticum</name>
    <dbReference type="NCBI Taxonomy" id="51515"/>
    <lineage>
        <taxon>Bacteria</taxon>
        <taxon>Bacillati</taxon>
        <taxon>Bacillota</taxon>
        <taxon>Clostridia</taxon>
        <taxon>Eubacteriales</taxon>
        <taxon>Peptococcaceae</taxon>
        <taxon>Dehalobacterium</taxon>
    </lineage>
</organism>
<feature type="domain" description="DUF6603" evidence="1">
    <location>
        <begin position="230"/>
        <end position="702"/>
    </location>
</feature>
<dbReference type="EMBL" id="JANPWE010000004">
    <property type="protein sequence ID" value="MCR6545709.1"/>
    <property type="molecule type" value="Genomic_DNA"/>
</dbReference>
<dbReference type="InterPro" id="IPR046538">
    <property type="entry name" value="DUF6603"/>
</dbReference>
<proteinExistence type="predicted"/>
<keyword evidence="3" id="KW-1185">Reference proteome</keyword>